<reference evidence="2" key="1">
    <citation type="journal article" date="2023" name="Front. Plant Sci.">
        <title>Chromosomal-level genome assembly of Melastoma candidum provides insights into trichome evolution.</title>
        <authorList>
            <person name="Zhong Y."/>
            <person name="Wu W."/>
            <person name="Sun C."/>
            <person name="Zou P."/>
            <person name="Liu Y."/>
            <person name="Dai S."/>
            <person name="Zhou R."/>
        </authorList>
    </citation>
    <scope>NUCLEOTIDE SEQUENCE [LARGE SCALE GENOMIC DNA]</scope>
</reference>
<evidence type="ECO:0000313" key="2">
    <source>
        <dbReference type="Proteomes" id="UP001057402"/>
    </source>
</evidence>
<proteinExistence type="predicted"/>
<organism evidence="1 2">
    <name type="scientific">Melastoma candidum</name>
    <dbReference type="NCBI Taxonomy" id="119954"/>
    <lineage>
        <taxon>Eukaryota</taxon>
        <taxon>Viridiplantae</taxon>
        <taxon>Streptophyta</taxon>
        <taxon>Embryophyta</taxon>
        <taxon>Tracheophyta</taxon>
        <taxon>Spermatophyta</taxon>
        <taxon>Magnoliopsida</taxon>
        <taxon>eudicotyledons</taxon>
        <taxon>Gunneridae</taxon>
        <taxon>Pentapetalae</taxon>
        <taxon>rosids</taxon>
        <taxon>malvids</taxon>
        <taxon>Myrtales</taxon>
        <taxon>Melastomataceae</taxon>
        <taxon>Melastomatoideae</taxon>
        <taxon>Melastomateae</taxon>
        <taxon>Melastoma</taxon>
    </lineage>
</organism>
<comment type="caution">
    <text evidence="1">The sequence shown here is derived from an EMBL/GenBank/DDBJ whole genome shotgun (WGS) entry which is preliminary data.</text>
</comment>
<gene>
    <name evidence="1" type="ORF">MLD38_031301</name>
</gene>
<accession>A0ACB9MPA5</accession>
<sequence>MDKQTSEGSGRRIMRMTCQNCGGHGHNKITCKVTPAQRTTMAEDTSVDRSQESIVSPQARQKEAVRRGRGNAMRKSRGNARQRARNT</sequence>
<keyword evidence="2" id="KW-1185">Reference proteome</keyword>
<protein>
    <submittedName>
        <fullName evidence="1">Uncharacterized protein</fullName>
    </submittedName>
</protein>
<name>A0ACB9MPA5_9MYRT</name>
<evidence type="ECO:0000313" key="1">
    <source>
        <dbReference type="EMBL" id="KAI4325941.1"/>
    </source>
</evidence>
<dbReference type="Proteomes" id="UP001057402">
    <property type="component" value="Chromosome 9"/>
</dbReference>
<dbReference type="EMBL" id="CM042888">
    <property type="protein sequence ID" value="KAI4325941.1"/>
    <property type="molecule type" value="Genomic_DNA"/>
</dbReference>